<organism evidence="1 2">
    <name type="scientific">Streblomastix strix</name>
    <dbReference type="NCBI Taxonomy" id="222440"/>
    <lineage>
        <taxon>Eukaryota</taxon>
        <taxon>Metamonada</taxon>
        <taxon>Preaxostyla</taxon>
        <taxon>Oxymonadida</taxon>
        <taxon>Streblomastigidae</taxon>
        <taxon>Streblomastix</taxon>
    </lineage>
</organism>
<dbReference type="EMBL" id="SNRW01001460">
    <property type="protein sequence ID" value="KAA6396304.1"/>
    <property type="molecule type" value="Genomic_DNA"/>
</dbReference>
<evidence type="ECO:0000313" key="2">
    <source>
        <dbReference type="Proteomes" id="UP000324800"/>
    </source>
</evidence>
<gene>
    <name evidence="1" type="ORF">EZS28_008167</name>
</gene>
<evidence type="ECO:0000313" key="1">
    <source>
        <dbReference type="EMBL" id="KAA6396304.1"/>
    </source>
</evidence>
<proteinExistence type="predicted"/>
<comment type="caution">
    <text evidence="1">The sequence shown here is derived from an EMBL/GenBank/DDBJ whole genome shotgun (WGS) entry which is preliminary data.</text>
</comment>
<dbReference type="AlphaFoldDB" id="A0A5J4WMV7"/>
<name>A0A5J4WMV7_9EUKA</name>
<reference evidence="1 2" key="1">
    <citation type="submission" date="2019-03" db="EMBL/GenBank/DDBJ databases">
        <title>Single cell metagenomics reveals metabolic interactions within the superorganism composed of flagellate Streblomastix strix and complex community of Bacteroidetes bacteria on its surface.</title>
        <authorList>
            <person name="Treitli S.C."/>
            <person name="Kolisko M."/>
            <person name="Husnik F."/>
            <person name="Keeling P."/>
            <person name="Hampl V."/>
        </authorList>
    </citation>
    <scope>NUCLEOTIDE SEQUENCE [LARGE SCALE GENOMIC DNA]</scope>
    <source>
        <strain evidence="1">ST1C</strain>
    </source>
</reference>
<accession>A0A5J4WMV7</accession>
<sequence length="88" mass="9653">MSSQSSSSVALLNPYIPPSQGGKATLWDVPSLEQIQAHVEQIRSLPVVFPPEGEFEFINIYGSGYATAWHLILLAYQGLNKGDNKAYD</sequence>
<dbReference type="Proteomes" id="UP000324800">
    <property type="component" value="Unassembled WGS sequence"/>
</dbReference>
<protein>
    <submittedName>
        <fullName evidence="1">Uncharacterized protein</fullName>
    </submittedName>
</protein>